<keyword evidence="1" id="KW-0472">Membrane</keyword>
<evidence type="ECO:0000259" key="2">
    <source>
        <dbReference type="Pfam" id="PF00144"/>
    </source>
</evidence>
<dbReference type="Proteomes" id="UP001154420">
    <property type="component" value="Unassembled WGS sequence"/>
</dbReference>
<keyword evidence="1" id="KW-1133">Transmembrane helix</keyword>
<dbReference type="InterPro" id="IPR012338">
    <property type="entry name" value="Beta-lactam/transpept-like"/>
</dbReference>
<organism evidence="3 4">
    <name type="scientific">Parablautia muri</name>
    <dbReference type="NCBI Taxonomy" id="2320879"/>
    <lineage>
        <taxon>Bacteria</taxon>
        <taxon>Bacillati</taxon>
        <taxon>Bacillota</taxon>
        <taxon>Clostridia</taxon>
        <taxon>Lachnospirales</taxon>
        <taxon>Lachnospiraceae</taxon>
        <taxon>Parablautia</taxon>
    </lineage>
</organism>
<dbReference type="Gene3D" id="3.40.710.10">
    <property type="entry name" value="DD-peptidase/beta-lactamase superfamily"/>
    <property type="match status" value="1"/>
</dbReference>
<protein>
    <submittedName>
        <fullName evidence="3">Class A beta-lactamase-related serine hydrolase</fullName>
    </submittedName>
</protein>
<feature type="transmembrane region" description="Helical" evidence="1">
    <location>
        <begin position="437"/>
        <end position="461"/>
    </location>
</feature>
<dbReference type="InterPro" id="IPR001466">
    <property type="entry name" value="Beta-lactam-related"/>
</dbReference>
<dbReference type="Pfam" id="PF00144">
    <property type="entry name" value="Beta-lactamase"/>
    <property type="match status" value="1"/>
</dbReference>
<dbReference type="OrthoDB" id="9797709at2"/>
<dbReference type="EMBL" id="QZDT01000072">
    <property type="protein sequence ID" value="NBJ95220.1"/>
    <property type="molecule type" value="Genomic_DNA"/>
</dbReference>
<reference evidence="3" key="1">
    <citation type="submission" date="2018-09" db="EMBL/GenBank/DDBJ databases">
        <title>Murine metabolic-syndrome-specific gut microbial biobank.</title>
        <authorList>
            <person name="Liu C."/>
        </authorList>
    </citation>
    <scope>NUCLEOTIDE SEQUENCE</scope>
    <source>
        <strain evidence="3">D42-62</strain>
    </source>
</reference>
<dbReference type="InterPro" id="IPR050491">
    <property type="entry name" value="AmpC-like"/>
</dbReference>
<dbReference type="PANTHER" id="PTHR46825">
    <property type="entry name" value="D-ALANYL-D-ALANINE-CARBOXYPEPTIDASE/ENDOPEPTIDASE AMPH"/>
    <property type="match status" value="1"/>
</dbReference>
<dbReference type="RefSeq" id="WP_160562143.1">
    <property type="nucleotide sequence ID" value="NZ_QZDT01000072.1"/>
</dbReference>
<dbReference type="PANTHER" id="PTHR46825:SF9">
    <property type="entry name" value="BETA-LACTAMASE-RELATED DOMAIN-CONTAINING PROTEIN"/>
    <property type="match status" value="1"/>
</dbReference>
<evidence type="ECO:0000256" key="1">
    <source>
        <dbReference type="SAM" id="Phobius"/>
    </source>
</evidence>
<dbReference type="SUPFAM" id="SSF56601">
    <property type="entry name" value="beta-lactamase/transpeptidase-like"/>
    <property type="match status" value="1"/>
</dbReference>
<proteinExistence type="predicted"/>
<keyword evidence="1" id="KW-0812">Transmembrane</keyword>
<feature type="domain" description="Beta-lactamase-related" evidence="2">
    <location>
        <begin position="40"/>
        <end position="332"/>
    </location>
</feature>
<sequence length="463" mass="52126">MNRKIRQIICVILSLICVVSIWYKPVLANEKSSNYSDIDSRLKKEIKELHIPGMAIAIVNYKEVLFSETYGNCDNLDTPFIIGSLSKSFTALAVMQLVEEEKVDLDTKISDYIDTSAYFINASDGDRITIRQLLNQTSGLGTYQRFGNAKITESYGQHQYANINYGLLGEIIEAVSAISYSEYMDKNIFSPLSMSHTAATLIQSKENGLITGYRNYFGLPIAGEPDYPDKYSWSTVPAGYLSSSVSDMAKYLQMYLNGGMGIVSQNSLNAMLYDNVYVDGDSPYYYGMGWTLTEEYTEPVLGHSGLVENYMSNMFLLPESGLGIIFLINMNDYLVTNQLADIISKNVIFALLGREQYDISGSPYIVRHLLLNGAYLALVAVAVYPIATIRKWKKKKQTTRLILFDITRHGILPLLLLCLPYMVGIPLWVVWYFVKDLFLVLLVNSSLLLVMGLYKILFAVFKT</sequence>
<feature type="transmembrane region" description="Helical" evidence="1">
    <location>
        <begin position="410"/>
        <end position="431"/>
    </location>
</feature>
<dbReference type="AlphaFoldDB" id="A0A9X5BJJ5"/>
<evidence type="ECO:0000313" key="3">
    <source>
        <dbReference type="EMBL" id="NBJ95220.1"/>
    </source>
</evidence>
<evidence type="ECO:0000313" key="4">
    <source>
        <dbReference type="Proteomes" id="UP001154420"/>
    </source>
</evidence>
<feature type="transmembrane region" description="Helical" evidence="1">
    <location>
        <begin position="369"/>
        <end position="389"/>
    </location>
</feature>
<keyword evidence="3" id="KW-0378">Hydrolase</keyword>
<name>A0A9X5BJJ5_9FIRM</name>
<gene>
    <name evidence="3" type="ORF">D5281_22410</name>
</gene>
<accession>A0A9X5BJJ5</accession>
<comment type="caution">
    <text evidence="3">The sequence shown here is derived from an EMBL/GenBank/DDBJ whole genome shotgun (WGS) entry which is preliminary data.</text>
</comment>
<dbReference type="GO" id="GO:0016787">
    <property type="term" value="F:hydrolase activity"/>
    <property type="evidence" value="ECO:0007669"/>
    <property type="project" value="UniProtKB-KW"/>
</dbReference>
<keyword evidence="4" id="KW-1185">Reference proteome</keyword>